<proteinExistence type="predicted"/>
<name>J3LNL4_ORYBR</name>
<dbReference type="AlphaFoldDB" id="J3LNL4"/>
<evidence type="ECO:0000313" key="2">
    <source>
        <dbReference type="Proteomes" id="UP000006038"/>
    </source>
</evidence>
<dbReference type="HOGENOM" id="CLU_1941342_0_0_1"/>
<dbReference type="Proteomes" id="UP000006038">
    <property type="component" value="Chromosome 3"/>
</dbReference>
<reference evidence="1" key="2">
    <citation type="submission" date="2013-04" db="UniProtKB">
        <authorList>
            <consortium name="EnsemblPlants"/>
        </authorList>
    </citation>
    <scope>IDENTIFICATION</scope>
</reference>
<evidence type="ECO:0000313" key="1">
    <source>
        <dbReference type="EnsemblPlants" id="OB03G26400.1"/>
    </source>
</evidence>
<organism evidence="1">
    <name type="scientific">Oryza brachyantha</name>
    <name type="common">malo sina</name>
    <dbReference type="NCBI Taxonomy" id="4533"/>
    <lineage>
        <taxon>Eukaryota</taxon>
        <taxon>Viridiplantae</taxon>
        <taxon>Streptophyta</taxon>
        <taxon>Embryophyta</taxon>
        <taxon>Tracheophyta</taxon>
        <taxon>Spermatophyta</taxon>
        <taxon>Magnoliopsida</taxon>
        <taxon>Liliopsida</taxon>
        <taxon>Poales</taxon>
        <taxon>Poaceae</taxon>
        <taxon>BOP clade</taxon>
        <taxon>Oryzoideae</taxon>
        <taxon>Oryzeae</taxon>
        <taxon>Oryzinae</taxon>
        <taxon>Oryza</taxon>
    </lineage>
</organism>
<reference evidence="1" key="1">
    <citation type="journal article" date="2013" name="Nat. Commun.">
        <title>Whole-genome sequencing of Oryza brachyantha reveals mechanisms underlying Oryza genome evolution.</title>
        <authorList>
            <person name="Chen J."/>
            <person name="Huang Q."/>
            <person name="Gao D."/>
            <person name="Wang J."/>
            <person name="Lang Y."/>
            <person name="Liu T."/>
            <person name="Li B."/>
            <person name="Bai Z."/>
            <person name="Luis Goicoechea J."/>
            <person name="Liang C."/>
            <person name="Chen C."/>
            <person name="Zhang W."/>
            <person name="Sun S."/>
            <person name="Liao Y."/>
            <person name="Zhang X."/>
            <person name="Yang L."/>
            <person name="Song C."/>
            <person name="Wang M."/>
            <person name="Shi J."/>
            <person name="Liu G."/>
            <person name="Liu J."/>
            <person name="Zhou H."/>
            <person name="Zhou W."/>
            <person name="Yu Q."/>
            <person name="An N."/>
            <person name="Chen Y."/>
            <person name="Cai Q."/>
            <person name="Wang B."/>
            <person name="Liu B."/>
            <person name="Min J."/>
            <person name="Huang Y."/>
            <person name="Wu H."/>
            <person name="Li Z."/>
            <person name="Zhang Y."/>
            <person name="Yin Y."/>
            <person name="Song W."/>
            <person name="Jiang J."/>
            <person name="Jackson S.A."/>
            <person name="Wing R.A."/>
            <person name="Wang J."/>
            <person name="Chen M."/>
        </authorList>
    </citation>
    <scope>NUCLEOTIDE SEQUENCE [LARGE SCALE GENOMIC DNA]</scope>
    <source>
        <strain evidence="1">cv. IRGC 101232</strain>
    </source>
</reference>
<accession>J3LNL4</accession>
<dbReference type="Gramene" id="OB03G26400.1">
    <property type="protein sequence ID" value="OB03G26400.1"/>
    <property type="gene ID" value="OB03G26400"/>
</dbReference>
<keyword evidence="2" id="KW-1185">Reference proteome</keyword>
<dbReference type="EnsemblPlants" id="OB03G26400.1">
    <property type="protein sequence ID" value="OB03G26400.1"/>
    <property type="gene ID" value="OB03G26400"/>
</dbReference>
<sequence length="130" mass="15151">MQKLRIWKFAEAEDLFTGKGLGILFQERGHMLACFVKEKEQLGDHSIWTNQYVVYRWFMVTQCMVSLLNLWPFSLHVSSAYLILTASSVVESVKVLLYRIDGLAWIRVFRIRGACLIQLNLARDQCHELV</sequence>
<protein>
    <submittedName>
        <fullName evidence="1">Uncharacterized protein</fullName>
    </submittedName>
</protein>